<sequence>MNFVPIHPPHKNFAWSLRYYPCIAKQSKFLLEWHAALWASTASHQPRPQHTIEVNLHNARVTDPMYFPRISIQSKYRLISETDTVILLLCPRMMLGSSCPAGFSET</sequence>
<dbReference type="EMBL" id="BMAO01002647">
    <property type="protein sequence ID" value="GFQ82197.1"/>
    <property type="molecule type" value="Genomic_DNA"/>
</dbReference>
<keyword evidence="2" id="KW-1185">Reference proteome</keyword>
<gene>
    <name evidence="1" type="ORF">TNCT_186871</name>
</gene>
<reference evidence="1" key="1">
    <citation type="submission" date="2020-07" db="EMBL/GenBank/DDBJ databases">
        <title>Multicomponent nature underlies the extraordinary mechanical properties of spider dragline silk.</title>
        <authorList>
            <person name="Kono N."/>
            <person name="Nakamura H."/>
            <person name="Mori M."/>
            <person name="Yoshida Y."/>
            <person name="Ohtoshi R."/>
            <person name="Malay A.D."/>
            <person name="Moran D.A.P."/>
            <person name="Tomita M."/>
            <person name="Numata K."/>
            <person name="Arakawa K."/>
        </authorList>
    </citation>
    <scope>NUCLEOTIDE SEQUENCE</scope>
</reference>
<dbReference type="Proteomes" id="UP000887116">
    <property type="component" value="Unassembled WGS sequence"/>
</dbReference>
<accession>A0A8X6FKJ6</accession>
<protein>
    <submittedName>
        <fullName evidence="1">Uncharacterized protein</fullName>
    </submittedName>
</protein>
<organism evidence="1 2">
    <name type="scientific">Trichonephila clavata</name>
    <name type="common">Joro spider</name>
    <name type="synonym">Nephila clavata</name>
    <dbReference type="NCBI Taxonomy" id="2740835"/>
    <lineage>
        <taxon>Eukaryota</taxon>
        <taxon>Metazoa</taxon>
        <taxon>Ecdysozoa</taxon>
        <taxon>Arthropoda</taxon>
        <taxon>Chelicerata</taxon>
        <taxon>Arachnida</taxon>
        <taxon>Araneae</taxon>
        <taxon>Araneomorphae</taxon>
        <taxon>Entelegynae</taxon>
        <taxon>Araneoidea</taxon>
        <taxon>Nephilidae</taxon>
        <taxon>Trichonephila</taxon>
    </lineage>
</organism>
<dbReference type="AlphaFoldDB" id="A0A8X6FKJ6"/>
<comment type="caution">
    <text evidence="1">The sequence shown here is derived from an EMBL/GenBank/DDBJ whole genome shotgun (WGS) entry which is preliminary data.</text>
</comment>
<name>A0A8X6FKJ6_TRICU</name>
<evidence type="ECO:0000313" key="2">
    <source>
        <dbReference type="Proteomes" id="UP000887116"/>
    </source>
</evidence>
<evidence type="ECO:0000313" key="1">
    <source>
        <dbReference type="EMBL" id="GFQ82197.1"/>
    </source>
</evidence>
<proteinExistence type="predicted"/>